<dbReference type="InterPro" id="IPR002571">
    <property type="entry name" value="HrcA"/>
</dbReference>
<dbReference type="Pfam" id="PF01628">
    <property type="entry name" value="HrcA"/>
    <property type="match status" value="1"/>
</dbReference>
<accession>A0A3R5UX45</accession>
<keyword evidence="3 5" id="KW-0346">Stress response</keyword>
<comment type="similarity">
    <text evidence="5">Belongs to the HrcA family.</text>
</comment>
<evidence type="ECO:0000256" key="3">
    <source>
        <dbReference type="ARBA" id="ARBA00023016"/>
    </source>
</evidence>
<evidence type="ECO:0000259" key="6">
    <source>
        <dbReference type="Pfam" id="PF01628"/>
    </source>
</evidence>
<dbReference type="InterPro" id="IPR021153">
    <property type="entry name" value="HrcA_C"/>
</dbReference>
<dbReference type="InterPro" id="IPR029016">
    <property type="entry name" value="GAF-like_dom_sf"/>
</dbReference>
<dbReference type="GO" id="GO:0045892">
    <property type="term" value="P:negative regulation of DNA-templated transcription"/>
    <property type="evidence" value="ECO:0007669"/>
    <property type="project" value="UniProtKB-UniRule"/>
</dbReference>
<gene>
    <name evidence="5 7" type="primary">hrcA</name>
    <name evidence="7" type="ORF">EP073_00580</name>
</gene>
<keyword evidence="1 5" id="KW-0678">Repressor</keyword>
<dbReference type="Gene3D" id="3.30.390.60">
    <property type="entry name" value="Heat-inducible transcription repressor hrca homolog, domain 3"/>
    <property type="match status" value="1"/>
</dbReference>
<dbReference type="PIRSF" id="PIRSF005485">
    <property type="entry name" value="HrcA"/>
    <property type="match status" value="1"/>
</dbReference>
<dbReference type="PANTHER" id="PTHR34824:SF1">
    <property type="entry name" value="HEAT-INDUCIBLE TRANSCRIPTION REPRESSOR HRCA"/>
    <property type="match status" value="1"/>
</dbReference>
<evidence type="ECO:0000313" key="7">
    <source>
        <dbReference type="EMBL" id="QAR31947.1"/>
    </source>
</evidence>
<keyword evidence="8" id="KW-1185">Reference proteome</keyword>
<dbReference type="Proteomes" id="UP000287502">
    <property type="component" value="Chromosome"/>
</dbReference>
<dbReference type="Gene3D" id="1.10.10.10">
    <property type="entry name" value="Winged helix-like DNA-binding domain superfamily/Winged helix DNA-binding domain"/>
    <property type="match status" value="1"/>
</dbReference>
<dbReference type="RefSeq" id="WP_128465234.1">
    <property type="nucleotide sequence ID" value="NZ_CP035108.1"/>
</dbReference>
<dbReference type="HAMAP" id="MF_00081">
    <property type="entry name" value="HrcA"/>
    <property type="match status" value="1"/>
</dbReference>
<dbReference type="InterPro" id="IPR023120">
    <property type="entry name" value="WHTH_transcript_rep_HrcA_IDD"/>
</dbReference>
<dbReference type="PANTHER" id="PTHR34824">
    <property type="entry name" value="HEAT-INDUCIBLE TRANSCRIPTION REPRESSOR HRCA"/>
    <property type="match status" value="1"/>
</dbReference>
<name>A0A3R5UX45_9BACT</name>
<evidence type="ECO:0000313" key="8">
    <source>
        <dbReference type="Proteomes" id="UP000287502"/>
    </source>
</evidence>
<evidence type="ECO:0000256" key="2">
    <source>
        <dbReference type="ARBA" id="ARBA00023015"/>
    </source>
</evidence>
<dbReference type="SUPFAM" id="SSF46785">
    <property type="entry name" value="Winged helix' DNA-binding domain"/>
    <property type="match status" value="1"/>
</dbReference>
<keyword evidence="2 5" id="KW-0805">Transcription regulation</keyword>
<dbReference type="InterPro" id="IPR036390">
    <property type="entry name" value="WH_DNA-bd_sf"/>
</dbReference>
<dbReference type="EMBL" id="CP035108">
    <property type="protein sequence ID" value="QAR31947.1"/>
    <property type="molecule type" value="Genomic_DNA"/>
</dbReference>
<comment type="function">
    <text evidence="5">Negative regulator of class I heat shock genes (grpE-dnaK-dnaJ and groELS operons). Prevents heat-shock induction of these operons.</text>
</comment>
<evidence type="ECO:0000256" key="4">
    <source>
        <dbReference type="ARBA" id="ARBA00023163"/>
    </source>
</evidence>
<sequence>MLNEREESVLRIIVEEYIKTSEPVGSRYISKSGPLQLSAASIRNIMSDLEEKGYLTQPHTSAGRIPSDNGYRYYIDRLVVFGSPDNDIISSLQEGCQTTSVNSFLQHFSRKMGSLTNAVGFVVAPKLNTMHLKHIEFLQFNAYTVLAVIVTKSGIVHNLMLETEKPVDKSDLTRVSNYLNEHFGDKSLGEIKAHILSEMEDRKEHLDRLFERAYTLGERVFAVENFGHEIYLEGTSNVLDMPEFKDVQKIKEIYRIFEEKHFISEILDKCMTESGVQIFVGSEIGKEEINELGLVSKTYSRGGKIVGSLGIIGPKRMSYPKVVSIVDCTSDIITKMLNRLSE</sequence>
<evidence type="ECO:0000256" key="1">
    <source>
        <dbReference type="ARBA" id="ARBA00022491"/>
    </source>
</evidence>
<dbReference type="Gene3D" id="3.30.450.40">
    <property type="match status" value="1"/>
</dbReference>
<dbReference type="InterPro" id="IPR036388">
    <property type="entry name" value="WH-like_DNA-bd_sf"/>
</dbReference>
<organism evidence="7 8">
    <name type="scientific">Geovibrio thiophilus</name>
    <dbReference type="NCBI Taxonomy" id="139438"/>
    <lineage>
        <taxon>Bacteria</taxon>
        <taxon>Pseudomonadati</taxon>
        <taxon>Deferribacterota</taxon>
        <taxon>Deferribacteres</taxon>
        <taxon>Deferribacterales</taxon>
        <taxon>Geovibrionaceae</taxon>
        <taxon>Geovibrio</taxon>
    </lineage>
</organism>
<dbReference type="AlphaFoldDB" id="A0A3R5UX45"/>
<dbReference type="OrthoDB" id="9783139at2"/>
<protein>
    <recommendedName>
        <fullName evidence="5">Heat-inducible transcription repressor HrcA</fullName>
    </recommendedName>
</protein>
<dbReference type="NCBIfam" id="TIGR00331">
    <property type="entry name" value="hrcA"/>
    <property type="match status" value="1"/>
</dbReference>
<keyword evidence="4 5" id="KW-0804">Transcription</keyword>
<evidence type="ECO:0000256" key="5">
    <source>
        <dbReference type="HAMAP-Rule" id="MF_00081"/>
    </source>
</evidence>
<feature type="domain" description="Heat-inducible transcription repressor HrcA C-terminal" evidence="6">
    <location>
        <begin position="103"/>
        <end position="323"/>
    </location>
</feature>
<dbReference type="KEGG" id="gtl:EP073_00580"/>
<dbReference type="GO" id="GO:0003677">
    <property type="term" value="F:DNA binding"/>
    <property type="evidence" value="ECO:0007669"/>
    <property type="project" value="InterPro"/>
</dbReference>
<dbReference type="SUPFAM" id="SSF55781">
    <property type="entry name" value="GAF domain-like"/>
    <property type="match status" value="1"/>
</dbReference>
<reference evidence="7 8" key="1">
    <citation type="submission" date="2019-01" db="EMBL/GenBank/DDBJ databases">
        <title>Geovibrio thiophilus DSM 11263, complete genome.</title>
        <authorList>
            <person name="Spring S."/>
            <person name="Bunk B."/>
            <person name="Sproer C."/>
        </authorList>
    </citation>
    <scope>NUCLEOTIDE SEQUENCE [LARGE SCALE GENOMIC DNA]</scope>
    <source>
        <strain evidence="7 8">DSM 11263</strain>
    </source>
</reference>
<proteinExistence type="inferred from homology"/>